<keyword evidence="5 7" id="KW-1133">Transmembrane helix</keyword>
<evidence type="ECO:0000256" key="4">
    <source>
        <dbReference type="ARBA" id="ARBA00022692"/>
    </source>
</evidence>
<evidence type="ECO:0000256" key="7">
    <source>
        <dbReference type="SAM" id="Phobius"/>
    </source>
</evidence>
<evidence type="ECO:0000313" key="9">
    <source>
        <dbReference type="Proteomes" id="UP000305222"/>
    </source>
</evidence>
<evidence type="ECO:0000256" key="5">
    <source>
        <dbReference type="ARBA" id="ARBA00022989"/>
    </source>
</evidence>
<evidence type="ECO:0000256" key="1">
    <source>
        <dbReference type="ARBA" id="ARBA00004651"/>
    </source>
</evidence>
<feature type="transmembrane region" description="Helical" evidence="7">
    <location>
        <begin position="67"/>
        <end position="89"/>
    </location>
</feature>
<evidence type="ECO:0000256" key="6">
    <source>
        <dbReference type="ARBA" id="ARBA00023136"/>
    </source>
</evidence>
<keyword evidence="4 7" id="KW-0812">Transmembrane</keyword>
<dbReference type="PANTHER" id="PTHR43266">
    <property type="entry name" value="MACROLIDE-EFFLUX PROTEIN"/>
    <property type="match status" value="1"/>
</dbReference>
<evidence type="ECO:0000256" key="2">
    <source>
        <dbReference type="ARBA" id="ARBA00022448"/>
    </source>
</evidence>
<feature type="transmembrane region" description="Helical" evidence="7">
    <location>
        <begin position="6"/>
        <end position="26"/>
    </location>
</feature>
<keyword evidence="2" id="KW-0813">Transport</keyword>
<comment type="subcellular location">
    <subcellularLocation>
        <location evidence="1">Cell membrane</location>
        <topology evidence="1">Multi-pass membrane protein</topology>
    </subcellularLocation>
</comment>
<dbReference type="Proteomes" id="UP000305222">
    <property type="component" value="Unassembled WGS sequence"/>
</dbReference>
<dbReference type="EMBL" id="SZON01000961">
    <property type="protein sequence ID" value="TKI93200.1"/>
    <property type="molecule type" value="Genomic_DNA"/>
</dbReference>
<feature type="transmembrane region" description="Helical" evidence="7">
    <location>
        <begin position="38"/>
        <end position="61"/>
    </location>
</feature>
<gene>
    <name evidence="8" type="ORF">FC699_18385</name>
</gene>
<protein>
    <submittedName>
        <fullName evidence="8">MFS transporter</fullName>
    </submittedName>
</protein>
<dbReference type="GO" id="GO:0005886">
    <property type="term" value="C:plasma membrane"/>
    <property type="evidence" value="ECO:0007669"/>
    <property type="project" value="UniProtKB-SubCell"/>
</dbReference>
<keyword evidence="3" id="KW-1003">Cell membrane</keyword>
<sequence>LIIGIITLLCMRIAGGIIVPLDTTLLQTYTKENMMGKVFSFHYSIYGSLIQLSMFFTGALLEILSPQIIGSLLALCCIFVSFIWLYLFYRGKLSEESTNT</sequence>
<dbReference type="SUPFAM" id="SSF103473">
    <property type="entry name" value="MFS general substrate transporter"/>
    <property type="match status" value="1"/>
</dbReference>
<accession>A0A4U3AZ05</accession>
<proteinExistence type="predicted"/>
<evidence type="ECO:0000256" key="3">
    <source>
        <dbReference type="ARBA" id="ARBA00022475"/>
    </source>
</evidence>
<organism evidence="8 9">
    <name type="scientific">Bacillus wiedmannii</name>
    <dbReference type="NCBI Taxonomy" id="1890302"/>
    <lineage>
        <taxon>Bacteria</taxon>
        <taxon>Bacillati</taxon>
        <taxon>Bacillota</taxon>
        <taxon>Bacilli</taxon>
        <taxon>Bacillales</taxon>
        <taxon>Bacillaceae</taxon>
        <taxon>Bacillus</taxon>
        <taxon>Bacillus cereus group</taxon>
    </lineage>
</organism>
<comment type="caution">
    <text evidence="8">The sequence shown here is derived from an EMBL/GenBank/DDBJ whole genome shotgun (WGS) entry which is preliminary data.</text>
</comment>
<reference evidence="8 9" key="1">
    <citation type="journal article" date="2019" name="Environ. Microbiol.">
        <title>An active ?-lactamase is a part of an orchestrated cell wall stress resistance network of Bacillus subtilis and related rhizosphere species.</title>
        <authorList>
            <person name="Bucher T."/>
            <person name="Keren-Paz A."/>
            <person name="Hausser J."/>
            <person name="Olender T."/>
            <person name="Cytryn E."/>
            <person name="Kolodkin-Gal I."/>
        </authorList>
    </citation>
    <scope>NUCLEOTIDE SEQUENCE [LARGE SCALE GENOMIC DNA]</scope>
    <source>
        <strain evidence="8 9">I5</strain>
    </source>
</reference>
<feature type="non-terminal residue" evidence="8">
    <location>
        <position position="1"/>
    </location>
</feature>
<keyword evidence="6 7" id="KW-0472">Membrane</keyword>
<dbReference type="AlphaFoldDB" id="A0A4U3AZ05"/>
<dbReference type="InterPro" id="IPR036259">
    <property type="entry name" value="MFS_trans_sf"/>
</dbReference>
<dbReference type="PANTHER" id="PTHR43266:SF10">
    <property type="entry name" value="BACILYSIN EXPORTER BACE-RELATED"/>
    <property type="match status" value="1"/>
</dbReference>
<evidence type="ECO:0000313" key="8">
    <source>
        <dbReference type="EMBL" id="TKI93200.1"/>
    </source>
</evidence>
<name>A0A4U3AZ05_9BACI</name>